<accession>A0A7W5JXS0</accession>
<dbReference type="PANTHER" id="PTHR37489">
    <property type="entry name" value="DUF3500 DOMAIN-CONTAINING PROTEIN"/>
    <property type="match status" value="1"/>
</dbReference>
<feature type="compositionally biased region" description="Gly residues" evidence="1">
    <location>
        <begin position="102"/>
        <end position="150"/>
    </location>
</feature>
<evidence type="ECO:0000313" key="2">
    <source>
        <dbReference type="EMBL" id="MBB3328244.1"/>
    </source>
</evidence>
<dbReference type="PANTHER" id="PTHR37489:SF1">
    <property type="entry name" value="DUF3500 DOMAIN-CONTAINING PROTEIN"/>
    <property type="match status" value="1"/>
</dbReference>
<sequence>MTSKNSLRERPLSRRWFLGIVPVAVAGLAACSGSTIGPASSSASSTASAASSAVATGAAAAGSVAAFAQAFYKTLTPEQQPTVLLDYSLATAERWSNLPQGLLGGSTGGGGGMPSGMPSGGPDGDGSGRPSGMPSGGPAGGGSGGAGGGSQSRVGLSLGDLTEDQLAAFTAMIKAATGSGTGTGYDAIEQHLNADDYLAANGGGDDYGRKNYYVALLGSPQDSGTWELQFGGHHLAVANTYTDGQLAGATPSFRGIEPNGAFDLDGRTNEPMKVKEAAFTALLTGLGADQLAKAKLSDTFTDLVLTPGKDWAFPTSKEGVQVSEFSAAQQKLVTAAIASYVEDIADADAKTILARYSDELADTYVAYAGTVALTEQNDYVRIDGPSVWIEFSMQHGIVLAGNHPHSVWRDRTTDYGGTRS</sequence>
<feature type="region of interest" description="Disordered" evidence="1">
    <location>
        <begin position="100"/>
        <end position="156"/>
    </location>
</feature>
<keyword evidence="3" id="KW-1185">Reference proteome</keyword>
<dbReference type="PROSITE" id="PS51318">
    <property type="entry name" value="TAT"/>
    <property type="match status" value="1"/>
</dbReference>
<dbReference type="Proteomes" id="UP000565572">
    <property type="component" value="Unassembled WGS sequence"/>
</dbReference>
<comment type="caution">
    <text evidence="2">The sequence shown here is derived from an EMBL/GenBank/DDBJ whole genome shotgun (WGS) entry which is preliminary data.</text>
</comment>
<evidence type="ECO:0000313" key="3">
    <source>
        <dbReference type="Proteomes" id="UP000565572"/>
    </source>
</evidence>
<reference evidence="2 3" key="1">
    <citation type="submission" date="2020-08" db="EMBL/GenBank/DDBJ databases">
        <title>Sequencing the genomes of 1000 actinobacteria strains.</title>
        <authorList>
            <person name="Klenk H.-P."/>
        </authorList>
    </citation>
    <scope>NUCLEOTIDE SEQUENCE [LARGE SCALE GENOMIC DNA]</scope>
    <source>
        <strain evidence="2 3">DSM 11053</strain>
    </source>
</reference>
<protein>
    <recommendedName>
        <fullName evidence="4">DUF3500 domain-containing protein</fullName>
    </recommendedName>
</protein>
<name>A0A7W5JXS0_9ACTN</name>
<dbReference type="RefSeq" id="WP_183339998.1">
    <property type="nucleotide sequence ID" value="NZ_JACHZG010000001.1"/>
</dbReference>
<dbReference type="Pfam" id="PF12006">
    <property type="entry name" value="DUF3500"/>
    <property type="match status" value="1"/>
</dbReference>
<evidence type="ECO:0008006" key="4">
    <source>
        <dbReference type="Google" id="ProtNLM"/>
    </source>
</evidence>
<dbReference type="AlphaFoldDB" id="A0A7W5JXS0"/>
<dbReference type="EMBL" id="JACHZG010000001">
    <property type="protein sequence ID" value="MBB3328244.1"/>
    <property type="molecule type" value="Genomic_DNA"/>
</dbReference>
<dbReference type="InterPro" id="IPR006311">
    <property type="entry name" value="TAT_signal"/>
</dbReference>
<evidence type="ECO:0000256" key="1">
    <source>
        <dbReference type="SAM" id="MobiDB-lite"/>
    </source>
</evidence>
<dbReference type="InterPro" id="IPR021889">
    <property type="entry name" value="DUF3500"/>
</dbReference>
<organism evidence="2 3">
    <name type="scientific">Microlunatus antarcticus</name>
    <dbReference type="NCBI Taxonomy" id="53388"/>
    <lineage>
        <taxon>Bacteria</taxon>
        <taxon>Bacillati</taxon>
        <taxon>Actinomycetota</taxon>
        <taxon>Actinomycetes</taxon>
        <taxon>Propionibacteriales</taxon>
        <taxon>Propionibacteriaceae</taxon>
        <taxon>Microlunatus</taxon>
    </lineage>
</organism>
<proteinExistence type="predicted"/>
<dbReference type="PROSITE" id="PS51257">
    <property type="entry name" value="PROKAR_LIPOPROTEIN"/>
    <property type="match status" value="1"/>
</dbReference>
<gene>
    <name evidence="2" type="ORF">FHX39_003188</name>
</gene>